<reference evidence="2 3" key="1">
    <citation type="journal article" date="2018" name="PLoS ONE">
        <title>The draft genome of Kipferlia bialata reveals reductive genome evolution in fornicate parasites.</title>
        <authorList>
            <person name="Tanifuji G."/>
            <person name="Takabayashi S."/>
            <person name="Kume K."/>
            <person name="Takagi M."/>
            <person name="Nakayama T."/>
            <person name="Kamikawa R."/>
            <person name="Inagaki Y."/>
            <person name="Hashimoto T."/>
        </authorList>
    </citation>
    <scope>NUCLEOTIDE SEQUENCE [LARGE SCALE GENOMIC DNA]</scope>
    <source>
        <strain evidence="2">NY0173</strain>
    </source>
</reference>
<keyword evidence="3" id="KW-1185">Reference proteome</keyword>
<name>A0A9K3D6T8_9EUKA</name>
<dbReference type="SUPFAM" id="SSF50969">
    <property type="entry name" value="YVTN repeat-like/Quinoprotein amine dehydrogenase"/>
    <property type="match status" value="1"/>
</dbReference>
<dbReference type="Proteomes" id="UP000265618">
    <property type="component" value="Unassembled WGS sequence"/>
</dbReference>
<evidence type="ECO:0000313" key="3">
    <source>
        <dbReference type="Proteomes" id="UP000265618"/>
    </source>
</evidence>
<evidence type="ECO:0000256" key="1">
    <source>
        <dbReference type="ARBA" id="ARBA00022729"/>
    </source>
</evidence>
<comment type="caution">
    <text evidence="2">The sequence shown here is derived from an EMBL/GenBank/DDBJ whole genome shotgun (WGS) entry which is preliminary data.</text>
</comment>
<proteinExistence type="predicted"/>
<dbReference type="Gene3D" id="2.130.10.130">
    <property type="entry name" value="Integrin alpha, N-terminal"/>
    <property type="match status" value="1"/>
</dbReference>
<dbReference type="PANTHER" id="PTHR36220">
    <property type="entry name" value="UNNAMED PRODUCT"/>
    <property type="match status" value="1"/>
</dbReference>
<protein>
    <submittedName>
        <fullName evidence="2">Uncharacterized protein</fullName>
    </submittedName>
</protein>
<feature type="non-terminal residue" evidence="2">
    <location>
        <position position="150"/>
    </location>
</feature>
<dbReference type="InterPro" id="IPR028994">
    <property type="entry name" value="Integrin_alpha_N"/>
</dbReference>
<evidence type="ECO:0000313" key="2">
    <source>
        <dbReference type="EMBL" id="GIQ90189.1"/>
    </source>
</evidence>
<sequence length="150" mass="15876">ASAKYGTQFDANGSWMAIGSDYGAKETVYLYKVDSSTGLWALHTTLTAPDTLCADSACSNHSCYFGSAVSLSGDTLAVGAYRAWSFETSKTGGSVAIFDYSAGTDTWTYTHRLDSTQSMAMVSGFGLNVALSEGVSVILRIIFVCVRLNG</sequence>
<dbReference type="EMBL" id="BDIP01005879">
    <property type="protein sequence ID" value="GIQ90189.1"/>
    <property type="molecule type" value="Genomic_DNA"/>
</dbReference>
<keyword evidence="1" id="KW-0732">Signal</keyword>
<dbReference type="InterPro" id="IPR013517">
    <property type="entry name" value="FG-GAP"/>
</dbReference>
<dbReference type="InterPro" id="IPR011044">
    <property type="entry name" value="Quino_amine_DH_bsu"/>
</dbReference>
<organism evidence="2 3">
    <name type="scientific">Kipferlia bialata</name>
    <dbReference type="NCBI Taxonomy" id="797122"/>
    <lineage>
        <taxon>Eukaryota</taxon>
        <taxon>Metamonada</taxon>
        <taxon>Carpediemonas-like organisms</taxon>
        <taxon>Kipferlia</taxon>
    </lineage>
</organism>
<feature type="non-terminal residue" evidence="2">
    <location>
        <position position="1"/>
    </location>
</feature>
<dbReference type="PANTHER" id="PTHR36220:SF1">
    <property type="entry name" value="GAMMA TUBULIN COMPLEX COMPONENT C-TERMINAL DOMAIN-CONTAINING PROTEIN"/>
    <property type="match status" value="1"/>
</dbReference>
<dbReference type="AlphaFoldDB" id="A0A9K3D6T8"/>
<dbReference type="Pfam" id="PF14312">
    <property type="entry name" value="FG-GAP_2"/>
    <property type="match status" value="1"/>
</dbReference>
<gene>
    <name evidence="2" type="ORF">KIPB_012893</name>
</gene>
<accession>A0A9K3D6T8</accession>